<name>Q9C9D9_ARATH</name>
<dbReference type="PIR" id="B96748">
    <property type="entry name" value="B96748"/>
</dbReference>
<dbReference type="AlphaFoldDB" id="Q9C9D9"/>
<sequence length="122" mass="14036">MRSDTVLDYVVFELSPKHSKCELFVSSNEQTEKLASGLIQPFVNHLKVLEAKASPVAQSSIRLEVEKSNTWFTKRTLERFVQFVNSPETLEKVNTYYSEMLQLEAARTLYSQVVTTILKLDF</sequence>
<proteinExistence type="predicted"/>
<evidence type="ECO:0000313" key="1">
    <source>
        <dbReference type="EMBL" id="AAG52579.1"/>
    </source>
</evidence>
<dbReference type="PANTHER" id="PTHR31008">
    <property type="entry name" value="COP1-INTERACTING PROTEIN-RELATED"/>
    <property type="match status" value="1"/>
</dbReference>
<accession>Q9C9D9</accession>
<protein>
    <submittedName>
        <fullName evidence="1">Uncharacterized protein T10D10.12</fullName>
    </submittedName>
</protein>
<reference evidence="1" key="3">
    <citation type="submission" date="2001-01" db="EMBL/GenBank/DDBJ databases">
        <authorList>
            <person name="Town C.D."/>
            <person name="Kaul S."/>
        </authorList>
    </citation>
    <scope>NUCLEOTIDE SEQUENCE</scope>
</reference>
<reference evidence="1" key="1">
    <citation type="submission" date="1999-12" db="EMBL/GenBank/DDBJ databases">
        <title>Arabidopsis thaliana chromosome 1 BAC T10D10 genomic sequence.</title>
        <authorList>
            <person name="Lin X."/>
            <person name="Kaul S."/>
            <person name="Town C.D."/>
            <person name="Benito M."/>
            <person name="Creasy T.H."/>
            <person name="Haas B.J."/>
            <person name="Wu D."/>
            <person name="Maiti R."/>
            <person name="Ronning C.M."/>
            <person name="Koo H."/>
            <person name="Fujii C.Y."/>
            <person name="Utterback T.R."/>
            <person name="Barnstead M.E."/>
            <person name="Bowman C.L."/>
            <person name="White O."/>
            <person name="Nierman W.C."/>
            <person name="Fraser C.M."/>
        </authorList>
    </citation>
    <scope>NUCLEOTIDE SEQUENCE</scope>
</reference>
<organism evidence="1">
    <name type="scientific">Arabidopsis thaliana</name>
    <name type="common">Mouse-ear cress</name>
    <dbReference type="NCBI Taxonomy" id="3702"/>
    <lineage>
        <taxon>Eukaryota</taxon>
        <taxon>Viridiplantae</taxon>
        <taxon>Streptophyta</taxon>
        <taxon>Embryophyta</taxon>
        <taxon>Tracheophyta</taxon>
        <taxon>Spermatophyta</taxon>
        <taxon>Magnoliopsida</taxon>
        <taxon>eudicotyledons</taxon>
        <taxon>Gunneridae</taxon>
        <taxon>Pentapetalae</taxon>
        <taxon>rosids</taxon>
        <taxon>malvids</taxon>
        <taxon>Brassicales</taxon>
        <taxon>Brassicaceae</taxon>
        <taxon>Camelineae</taxon>
        <taxon>Arabidopsis</taxon>
    </lineage>
</organism>
<gene>
    <name evidence="1" type="primary">T10D10.12</name>
</gene>
<dbReference type="EMBL" id="AC016529">
    <property type="protein sequence ID" value="AAG52579.1"/>
    <property type="molecule type" value="Genomic_DNA"/>
</dbReference>
<dbReference type="PANTHER" id="PTHR31008:SF13">
    <property type="entry name" value="COP1-INTERACTING PROTEIN-LIKE PROTEIN-RELATED"/>
    <property type="match status" value="1"/>
</dbReference>
<reference key="2">
    <citation type="journal article" date="2000" name="Nature">
        <title>Sequence and analysis of chromosome 1 of the plant Arabidopsis thaliana.</title>
        <authorList>
            <person name="Theologis A."/>
            <person name="Ecker J.R."/>
            <person name="Palm C.J."/>
            <person name="Federspiel N.A."/>
            <person name="Kaul S."/>
            <person name="White O."/>
            <person name="Alonso J."/>
            <person name="Altafi H."/>
            <person name="Araujo R."/>
            <person name="Bowman C.L."/>
            <person name="Brooks S.Y."/>
            <person name="Buehler E."/>
            <person name="Chan A."/>
            <person name="Chao Q."/>
            <person name="Chen H."/>
            <person name="Cheuk R.F."/>
            <person name="Chin C.W."/>
            <person name="Chung M.K."/>
            <person name="Conn L."/>
            <person name="Conway A.B."/>
            <person name="Conway A.R."/>
            <person name="Creasy T.H."/>
            <person name="Dewar K."/>
            <person name="Dunn P."/>
            <person name="Etgu P."/>
            <person name="Feldblyum T.V."/>
            <person name="Feng J."/>
            <person name="Fong B."/>
            <person name="Fujii C.Y."/>
            <person name="Gill J.E."/>
            <person name="Goldsmith A.D."/>
            <person name="Haas B."/>
            <person name="Hansen N.F."/>
            <person name="Hughes B."/>
            <person name="Huizar L."/>
            <person name="Hunter J.L."/>
            <person name="Jenkins J."/>
            <person name="Johnson-Hopson C."/>
            <person name="Khan S."/>
            <person name="Khaykin E."/>
            <person name="Kim C.J."/>
            <person name="Koo H.L."/>
            <person name="Kremenetskaia I."/>
            <person name="Kurtz D.B."/>
            <person name="Kwan A."/>
            <person name="Lam B."/>
            <person name="Langin-Hooper S."/>
            <person name="Lee A."/>
            <person name="Lee J.M."/>
            <person name="Lenz C.A."/>
            <person name="Li J.H."/>
            <person name="Li Y."/>
            <person name="Lin X."/>
            <person name="Liu S.X."/>
            <person name="Liu Z.A."/>
            <person name="Luros J.S."/>
            <person name="Maiti R."/>
            <person name="Marziali A."/>
            <person name="Militscher J."/>
            <person name="Miranda M."/>
            <person name="Nguyen M."/>
            <person name="Nierman W.C."/>
            <person name="Osborne B.I."/>
            <person name="Pai G."/>
            <person name="Peterson J."/>
            <person name="Pham P.K."/>
            <person name="Rizzo M."/>
            <person name="Rooney T."/>
            <person name="Rowley D."/>
            <person name="Sakano H."/>
            <person name="Salzberg S.L."/>
            <person name="Schwartz J.R."/>
            <person name="Shinn P."/>
            <person name="Southwick A.M."/>
            <person name="Sun H."/>
            <person name="Tallon L.J."/>
            <person name="Tambunga G."/>
            <person name="Toriumi M.J."/>
            <person name="Town C.D."/>
            <person name="Utterback T."/>
            <person name="Van Aken S."/>
            <person name="Vaysberg M."/>
            <person name="Vysotskaia V.S."/>
            <person name="Walker M."/>
            <person name="Wu D."/>
            <person name="Yu G."/>
            <person name="Fraser C.M."/>
            <person name="Venter J.C."/>
            <person name="Davis R.W."/>
        </authorList>
    </citation>
    <scope>NUCLEOTIDE SEQUENCE [LARGE SCALE GENOMIC DNA]</scope>
    <source>
        <strain>cv. Columbia</strain>
    </source>
</reference>